<evidence type="ECO:0000313" key="2">
    <source>
        <dbReference type="EMBL" id="KAK8399504.1"/>
    </source>
</evidence>
<reference evidence="2 3" key="1">
    <citation type="submission" date="2023-03" db="EMBL/GenBank/DDBJ databases">
        <title>High-quality genome of Scylla paramamosain provides insights in environmental adaptation.</title>
        <authorList>
            <person name="Zhang L."/>
        </authorList>
    </citation>
    <scope>NUCLEOTIDE SEQUENCE [LARGE SCALE GENOMIC DNA]</scope>
    <source>
        <strain evidence="2">LZ_2023a</strain>
        <tissue evidence="2">Muscle</tissue>
    </source>
</reference>
<evidence type="ECO:0000256" key="1">
    <source>
        <dbReference type="SAM" id="MobiDB-lite"/>
    </source>
</evidence>
<organism evidence="2 3">
    <name type="scientific">Scylla paramamosain</name>
    <name type="common">Mud crab</name>
    <dbReference type="NCBI Taxonomy" id="85552"/>
    <lineage>
        <taxon>Eukaryota</taxon>
        <taxon>Metazoa</taxon>
        <taxon>Ecdysozoa</taxon>
        <taxon>Arthropoda</taxon>
        <taxon>Crustacea</taxon>
        <taxon>Multicrustacea</taxon>
        <taxon>Malacostraca</taxon>
        <taxon>Eumalacostraca</taxon>
        <taxon>Eucarida</taxon>
        <taxon>Decapoda</taxon>
        <taxon>Pleocyemata</taxon>
        <taxon>Brachyura</taxon>
        <taxon>Eubrachyura</taxon>
        <taxon>Portunoidea</taxon>
        <taxon>Portunidae</taxon>
        <taxon>Portuninae</taxon>
        <taxon>Scylla</taxon>
    </lineage>
</organism>
<dbReference type="Proteomes" id="UP001487740">
    <property type="component" value="Unassembled WGS sequence"/>
</dbReference>
<dbReference type="AlphaFoldDB" id="A0AAW0UIL5"/>
<gene>
    <name evidence="2" type="ORF">O3P69_003529</name>
</gene>
<name>A0AAW0UIL5_SCYPA</name>
<protein>
    <submittedName>
        <fullName evidence="2">Uncharacterized protein</fullName>
    </submittedName>
</protein>
<evidence type="ECO:0000313" key="3">
    <source>
        <dbReference type="Proteomes" id="UP001487740"/>
    </source>
</evidence>
<comment type="caution">
    <text evidence="2">The sequence shown here is derived from an EMBL/GenBank/DDBJ whole genome shotgun (WGS) entry which is preliminary data.</text>
</comment>
<sequence length="94" mass="10229">MTKQTKEVVSATERGHRRGGTVTPCTSCLNTVWILNVATLLPVCQYYHRHMKASRPPIAAARSLATHPGASETVHAKRDSPAEPSIGLISLLWP</sequence>
<accession>A0AAW0UIL5</accession>
<proteinExistence type="predicted"/>
<feature type="region of interest" description="Disordered" evidence="1">
    <location>
        <begin position="1"/>
        <end position="21"/>
    </location>
</feature>
<dbReference type="EMBL" id="JARAKH010000011">
    <property type="protein sequence ID" value="KAK8399504.1"/>
    <property type="molecule type" value="Genomic_DNA"/>
</dbReference>
<keyword evidence="3" id="KW-1185">Reference proteome</keyword>